<dbReference type="InterPro" id="IPR016135">
    <property type="entry name" value="UBQ-conjugating_enzyme/RWD"/>
</dbReference>
<dbReference type="Proteomes" id="UP000807025">
    <property type="component" value="Unassembled WGS sequence"/>
</dbReference>
<dbReference type="SUPFAM" id="SSF54495">
    <property type="entry name" value="UBC-like"/>
    <property type="match status" value="1"/>
</dbReference>
<dbReference type="InterPro" id="IPR001498">
    <property type="entry name" value="Impact_N"/>
</dbReference>
<dbReference type="GO" id="GO:0005737">
    <property type="term" value="C:cytoplasm"/>
    <property type="evidence" value="ECO:0007669"/>
    <property type="project" value="TreeGrafter"/>
</dbReference>
<feature type="domain" description="Impact N-terminal" evidence="2">
    <location>
        <begin position="240"/>
        <end position="355"/>
    </location>
</feature>
<keyword evidence="4" id="KW-1185">Reference proteome</keyword>
<dbReference type="InterPro" id="IPR036956">
    <property type="entry name" value="Impact_N_sf"/>
</dbReference>
<proteinExistence type="inferred from homology"/>
<sequence length="377" mass="41315">MSADERNHAQELEELIEQLSATPDREQVAAELGALQSIYGEGVLKIWLPDGNNTSPRSGGLDESLRFEITLGSVVEVGMSEVLKLKHPCSLLPPHEEMTVHILISLPPTYPSTSPPQLQLLSRYIGAFGADSILFGAILRVYISVNGVEWVADSICVFDGLQRMLELCTEWYDEKLTNYAIGQVIRDAAEETDNSKATTSTAFLNSDTDENHRAPTVTVAPTFGIPERIQIFEAEPVTDRKSAFVGRACRISHPSQVPLILSHLMSDRKISRAAHPIINAWRCHVGNVLHQAVLVKDTLVDNDDDGETAAGGRLAHLLQILDVDDVLIVVTRYFGGIHLGPDRFKHINQAARNALDMGGFLGAPDTKKATGSRAKKR</sequence>
<accession>A0A9P6A2G2</accession>
<dbReference type="Gene3D" id="3.10.110.10">
    <property type="entry name" value="Ubiquitin Conjugating Enzyme"/>
    <property type="match status" value="1"/>
</dbReference>
<protein>
    <submittedName>
        <fullName evidence="3">UPF0029-domain-containing protein</fullName>
    </submittedName>
</protein>
<comment type="caution">
    <text evidence="3">The sequence shown here is derived from an EMBL/GenBank/DDBJ whole genome shotgun (WGS) entry which is preliminary data.</text>
</comment>
<evidence type="ECO:0000313" key="3">
    <source>
        <dbReference type="EMBL" id="KAF9498785.1"/>
    </source>
</evidence>
<comment type="similarity">
    <text evidence="1">Belongs to the IMPACT family.</text>
</comment>
<gene>
    <name evidence="3" type="ORF">BDN71DRAFT_1428457</name>
</gene>
<dbReference type="InterPro" id="IPR020568">
    <property type="entry name" value="Ribosomal_Su5_D2-typ_SF"/>
</dbReference>
<name>A0A9P6A2G2_PLEER</name>
<dbReference type="Pfam" id="PF01205">
    <property type="entry name" value="Impact_N"/>
    <property type="match status" value="1"/>
</dbReference>
<evidence type="ECO:0000259" key="2">
    <source>
        <dbReference type="Pfam" id="PF01205"/>
    </source>
</evidence>
<dbReference type="GO" id="GO:0140469">
    <property type="term" value="P:GCN2-mediated signaling"/>
    <property type="evidence" value="ECO:0007669"/>
    <property type="project" value="TreeGrafter"/>
</dbReference>
<dbReference type="SUPFAM" id="SSF54211">
    <property type="entry name" value="Ribosomal protein S5 domain 2-like"/>
    <property type="match status" value="1"/>
</dbReference>
<dbReference type="AlphaFoldDB" id="A0A9P6A2G2"/>
<dbReference type="GO" id="GO:0006446">
    <property type="term" value="P:regulation of translational initiation"/>
    <property type="evidence" value="ECO:0007669"/>
    <property type="project" value="TreeGrafter"/>
</dbReference>
<evidence type="ECO:0000313" key="4">
    <source>
        <dbReference type="Proteomes" id="UP000807025"/>
    </source>
</evidence>
<evidence type="ECO:0000256" key="1">
    <source>
        <dbReference type="ARBA" id="ARBA00007665"/>
    </source>
</evidence>
<dbReference type="Gene3D" id="3.30.230.30">
    <property type="entry name" value="Impact, N-terminal domain"/>
    <property type="match status" value="1"/>
</dbReference>
<dbReference type="InterPro" id="IPR023582">
    <property type="entry name" value="Impact"/>
</dbReference>
<dbReference type="OrthoDB" id="69641at2759"/>
<dbReference type="PANTHER" id="PTHR16301:SF24">
    <property type="entry name" value="RWD DOMAIN-CONTAINING PROTEIN"/>
    <property type="match status" value="1"/>
</dbReference>
<reference evidence="3" key="1">
    <citation type="submission" date="2020-11" db="EMBL/GenBank/DDBJ databases">
        <authorList>
            <consortium name="DOE Joint Genome Institute"/>
            <person name="Ahrendt S."/>
            <person name="Riley R."/>
            <person name="Andreopoulos W."/>
            <person name="Labutti K."/>
            <person name="Pangilinan J."/>
            <person name="Ruiz-Duenas F.J."/>
            <person name="Barrasa J.M."/>
            <person name="Sanchez-Garcia M."/>
            <person name="Camarero S."/>
            <person name="Miyauchi S."/>
            <person name="Serrano A."/>
            <person name="Linde D."/>
            <person name="Babiker R."/>
            <person name="Drula E."/>
            <person name="Ayuso-Fernandez I."/>
            <person name="Pacheco R."/>
            <person name="Padilla G."/>
            <person name="Ferreira P."/>
            <person name="Barriuso J."/>
            <person name="Kellner H."/>
            <person name="Castanera R."/>
            <person name="Alfaro M."/>
            <person name="Ramirez L."/>
            <person name="Pisabarro A.G."/>
            <person name="Kuo A."/>
            <person name="Tritt A."/>
            <person name="Lipzen A."/>
            <person name="He G."/>
            <person name="Yan M."/>
            <person name="Ng V."/>
            <person name="Cullen D."/>
            <person name="Martin F."/>
            <person name="Rosso M.-N."/>
            <person name="Henrissat B."/>
            <person name="Hibbett D."/>
            <person name="Martinez A.T."/>
            <person name="Grigoriev I.V."/>
        </authorList>
    </citation>
    <scope>NUCLEOTIDE SEQUENCE</scope>
    <source>
        <strain evidence="3">ATCC 90797</strain>
    </source>
</reference>
<dbReference type="PANTHER" id="PTHR16301">
    <property type="entry name" value="IMPACT-RELATED"/>
    <property type="match status" value="1"/>
</dbReference>
<dbReference type="EMBL" id="MU154535">
    <property type="protein sequence ID" value="KAF9498785.1"/>
    <property type="molecule type" value="Genomic_DNA"/>
</dbReference>
<organism evidence="3 4">
    <name type="scientific">Pleurotus eryngii</name>
    <name type="common">Boletus of the steppes</name>
    <dbReference type="NCBI Taxonomy" id="5323"/>
    <lineage>
        <taxon>Eukaryota</taxon>
        <taxon>Fungi</taxon>
        <taxon>Dikarya</taxon>
        <taxon>Basidiomycota</taxon>
        <taxon>Agaricomycotina</taxon>
        <taxon>Agaricomycetes</taxon>
        <taxon>Agaricomycetidae</taxon>
        <taxon>Agaricales</taxon>
        <taxon>Pleurotineae</taxon>
        <taxon>Pleurotaceae</taxon>
        <taxon>Pleurotus</taxon>
    </lineage>
</organism>